<organism evidence="2">
    <name type="scientific">marine sediment metagenome</name>
    <dbReference type="NCBI Taxonomy" id="412755"/>
    <lineage>
        <taxon>unclassified sequences</taxon>
        <taxon>metagenomes</taxon>
        <taxon>ecological metagenomes</taxon>
    </lineage>
</organism>
<accession>A0A0F9NE78</accession>
<dbReference type="AlphaFoldDB" id="A0A0F9NE78"/>
<proteinExistence type="predicted"/>
<name>A0A0F9NE78_9ZZZZ</name>
<evidence type="ECO:0000256" key="1">
    <source>
        <dbReference type="SAM" id="Phobius"/>
    </source>
</evidence>
<reference evidence="2" key="1">
    <citation type="journal article" date="2015" name="Nature">
        <title>Complex archaea that bridge the gap between prokaryotes and eukaryotes.</title>
        <authorList>
            <person name="Spang A."/>
            <person name="Saw J.H."/>
            <person name="Jorgensen S.L."/>
            <person name="Zaremba-Niedzwiedzka K."/>
            <person name="Martijn J."/>
            <person name="Lind A.E."/>
            <person name="van Eijk R."/>
            <person name="Schleper C."/>
            <person name="Guy L."/>
            <person name="Ettema T.J."/>
        </authorList>
    </citation>
    <scope>NUCLEOTIDE SEQUENCE</scope>
</reference>
<dbReference type="EMBL" id="LAZR01003486">
    <property type="protein sequence ID" value="KKN17810.1"/>
    <property type="molecule type" value="Genomic_DNA"/>
</dbReference>
<evidence type="ECO:0000313" key="2">
    <source>
        <dbReference type="EMBL" id="KKN17810.1"/>
    </source>
</evidence>
<sequence length="55" mass="5981">MTFRHAPATFMPQSHAPTLIRRARRLKACVEVGFAVALGCASLWGIVEAVGWVLS</sequence>
<keyword evidence="1" id="KW-1133">Transmembrane helix</keyword>
<gene>
    <name evidence="2" type="ORF">LCGC14_0961920</name>
</gene>
<comment type="caution">
    <text evidence="2">The sequence shown here is derived from an EMBL/GenBank/DDBJ whole genome shotgun (WGS) entry which is preliminary data.</text>
</comment>
<keyword evidence="1" id="KW-0472">Membrane</keyword>
<protein>
    <submittedName>
        <fullName evidence="2">Uncharacterized protein</fullName>
    </submittedName>
</protein>
<feature type="transmembrane region" description="Helical" evidence="1">
    <location>
        <begin position="28"/>
        <end position="47"/>
    </location>
</feature>
<keyword evidence="1" id="KW-0812">Transmembrane</keyword>